<proteinExistence type="predicted"/>
<sequence>MMHLKEPQPPDPLGLFGELSSHAHGSFLNFLRISPNCCIVGLQFVDVALTGPSSSPVTTVAHPSIEVVVSSISVSPPASLLSIVGPQGNQWVLSWPSSCSCLWALHYVRFLYGCGAIKA</sequence>
<protein>
    <submittedName>
        <fullName evidence="1">Uncharacterized protein</fullName>
    </submittedName>
</protein>
<accession>A0A7C8ZJE1</accession>
<reference evidence="1" key="1">
    <citation type="journal article" date="2013" name="J. Plant Res.">
        <title>Effect of fungi and light on seed germination of three Opuntia species from semiarid lands of central Mexico.</title>
        <authorList>
            <person name="Delgado-Sanchez P."/>
            <person name="Jimenez-Bremont J.F."/>
            <person name="Guerrero-Gonzalez Mde L."/>
            <person name="Flores J."/>
        </authorList>
    </citation>
    <scope>NUCLEOTIDE SEQUENCE</scope>
    <source>
        <tissue evidence="1">Cladode</tissue>
    </source>
</reference>
<name>A0A7C8ZJE1_OPUST</name>
<dbReference type="AlphaFoldDB" id="A0A7C8ZJE1"/>
<evidence type="ECO:0000313" key="1">
    <source>
        <dbReference type="EMBL" id="MBA4644699.1"/>
    </source>
</evidence>
<organism evidence="1">
    <name type="scientific">Opuntia streptacantha</name>
    <name type="common">Prickly pear cactus</name>
    <name type="synonym">Opuntia cardona</name>
    <dbReference type="NCBI Taxonomy" id="393608"/>
    <lineage>
        <taxon>Eukaryota</taxon>
        <taxon>Viridiplantae</taxon>
        <taxon>Streptophyta</taxon>
        <taxon>Embryophyta</taxon>
        <taxon>Tracheophyta</taxon>
        <taxon>Spermatophyta</taxon>
        <taxon>Magnoliopsida</taxon>
        <taxon>eudicotyledons</taxon>
        <taxon>Gunneridae</taxon>
        <taxon>Pentapetalae</taxon>
        <taxon>Caryophyllales</taxon>
        <taxon>Cactineae</taxon>
        <taxon>Cactaceae</taxon>
        <taxon>Opuntioideae</taxon>
        <taxon>Opuntia</taxon>
    </lineage>
</organism>
<reference evidence="1" key="2">
    <citation type="submission" date="2020-07" db="EMBL/GenBank/DDBJ databases">
        <authorList>
            <person name="Vera ALvarez R."/>
            <person name="Arias-Moreno D.M."/>
            <person name="Jimenez-Jacinto V."/>
            <person name="Jimenez-Bremont J.F."/>
            <person name="Swaminathan K."/>
            <person name="Moose S.P."/>
            <person name="Guerrero-Gonzalez M.L."/>
            <person name="Marino-Ramirez L."/>
            <person name="Landsman D."/>
            <person name="Rodriguez-Kessler M."/>
            <person name="Delgado-Sanchez P."/>
        </authorList>
    </citation>
    <scope>NUCLEOTIDE SEQUENCE</scope>
    <source>
        <tissue evidence="1">Cladode</tissue>
    </source>
</reference>
<dbReference type="EMBL" id="GISG01139476">
    <property type="protein sequence ID" value="MBA4644699.1"/>
    <property type="molecule type" value="Transcribed_RNA"/>
</dbReference>